<dbReference type="InParanoid" id="D7G6T1"/>
<sequence length="154" mass="15834">MLCGTGAPPALLGVLGVGDESPGKSQPLEAPEREGEGGLAEGVPQHEVGVTSAETATPGEGDEVVGDVGAVAVDTPSRDGEEEEEAEEEAAAAAVAVRDMPEDVLKVAKECVVYEDVSGVITAVYAARVLYETFAGMEASTRGATRRCFGSRRR</sequence>
<evidence type="ECO:0000313" key="3">
    <source>
        <dbReference type="Proteomes" id="UP000002630"/>
    </source>
</evidence>
<name>D7G6T1_ECTSI</name>
<evidence type="ECO:0000256" key="1">
    <source>
        <dbReference type="SAM" id="MobiDB-lite"/>
    </source>
</evidence>
<gene>
    <name evidence="2" type="ORF">Esi_0794_0004</name>
</gene>
<feature type="region of interest" description="Disordered" evidence="1">
    <location>
        <begin position="1"/>
        <end position="67"/>
    </location>
</feature>
<protein>
    <submittedName>
        <fullName evidence="2">Uncharacterized protein</fullName>
    </submittedName>
</protein>
<dbReference type="Proteomes" id="UP000002630">
    <property type="component" value="Unassembled WGS sequence"/>
</dbReference>
<dbReference type="EMBL" id="FN649760">
    <property type="protein sequence ID" value="CBJ33979.1"/>
    <property type="molecule type" value="Genomic_DNA"/>
</dbReference>
<evidence type="ECO:0000313" key="2">
    <source>
        <dbReference type="EMBL" id="CBJ33979.1"/>
    </source>
</evidence>
<dbReference type="OrthoDB" id="10627908at2759"/>
<keyword evidence="3" id="KW-1185">Reference proteome</keyword>
<accession>D7G6T1</accession>
<proteinExistence type="predicted"/>
<dbReference type="AlphaFoldDB" id="D7G6T1"/>
<organism evidence="2 3">
    <name type="scientific">Ectocarpus siliculosus</name>
    <name type="common">Brown alga</name>
    <name type="synonym">Conferva siliculosa</name>
    <dbReference type="NCBI Taxonomy" id="2880"/>
    <lineage>
        <taxon>Eukaryota</taxon>
        <taxon>Sar</taxon>
        <taxon>Stramenopiles</taxon>
        <taxon>Ochrophyta</taxon>
        <taxon>PX clade</taxon>
        <taxon>Phaeophyceae</taxon>
        <taxon>Ectocarpales</taxon>
        <taxon>Ectocarpaceae</taxon>
        <taxon>Ectocarpus</taxon>
    </lineage>
</organism>
<reference evidence="2 3" key="1">
    <citation type="journal article" date="2010" name="Nature">
        <title>The Ectocarpus genome and the independent evolution of multicellularity in brown algae.</title>
        <authorList>
            <person name="Cock J.M."/>
            <person name="Sterck L."/>
            <person name="Rouze P."/>
            <person name="Scornet D."/>
            <person name="Allen A.E."/>
            <person name="Amoutzias G."/>
            <person name="Anthouard V."/>
            <person name="Artiguenave F."/>
            <person name="Aury J.M."/>
            <person name="Badger J.H."/>
            <person name="Beszteri B."/>
            <person name="Billiau K."/>
            <person name="Bonnet E."/>
            <person name="Bothwell J.H."/>
            <person name="Bowler C."/>
            <person name="Boyen C."/>
            <person name="Brownlee C."/>
            <person name="Carrano C.J."/>
            <person name="Charrier B."/>
            <person name="Cho G.Y."/>
            <person name="Coelho S.M."/>
            <person name="Collen J."/>
            <person name="Corre E."/>
            <person name="Da Silva C."/>
            <person name="Delage L."/>
            <person name="Delaroque N."/>
            <person name="Dittami S.M."/>
            <person name="Doulbeau S."/>
            <person name="Elias M."/>
            <person name="Farnham G."/>
            <person name="Gachon C.M."/>
            <person name="Gschloessl B."/>
            <person name="Heesch S."/>
            <person name="Jabbari K."/>
            <person name="Jubin C."/>
            <person name="Kawai H."/>
            <person name="Kimura K."/>
            <person name="Kloareg B."/>
            <person name="Kupper F.C."/>
            <person name="Lang D."/>
            <person name="Le Bail A."/>
            <person name="Leblanc C."/>
            <person name="Lerouge P."/>
            <person name="Lohr M."/>
            <person name="Lopez P.J."/>
            <person name="Martens C."/>
            <person name="Maumus F."/>
            <person name="Michel G."/>
            <person name="Miranda-Saavedra D."/>
            <person name="Morales J."/>
            <person name="Moreau H."/>
            <person name="Motomura T."/>
            <person name="Nagasato C."/>
            <person name="Napoli C.A."/>
            <person name="Nelson D.R."/>
            <person name="Nyvall-Collen P."/>
            <person name="Peters A.F."/>
            <person name="Pommier C."/>
            <person name="Potin P."/>
            <person name="Poulain J."/>
            <person name="Quesneville H."/>
            <person name="Read B."/>
            <person name="Rensing S.A."/>
            <person name="Ritter A."/>
            <person name="Rousvoal S."/>
            <person name="Samanta M."/>
            <person name="Samson G."/>
            <person name="Schroeder D.C."/>
            <person name="Segurens B."/>
            <person name="Strittmatter M."/>
            <person name="Tonon T."/>
            <person name="Tregear J.W."/>
            <person name="Valentin K."/>
            <person name="von Dassow P."/>
            <person name="Yamagishi T."/>
            <person name="Van de Peer Y."/>
            <person name="Wincker P."/>
        </authorList>
    </citation>
    <scope>NUCLEOTIDE SEQUENCE [LARGE SCALE GENOMIC DNA]</scope>
    <source>
        <strain evidence="3">Ec32 / CCAP1310/4</strain>
    </source>
</reference>